<evidence type="ECO:0000259" key="1">
    <source>
        <dbReference type="PROSITE" id="PS50404"/>
    </source>
</evidence>
<keyword evidence="4" id="KW-1185">Reference proteome</keyword>
<protein>
    <submittedName>
        <fullName evidence="3">Glutathione S-transferase family protein</fullName>
    </submittedName>
</protein>
<dbReference type="SFLD" id="SFLDS00019">
    <property type="entry name" value="Glutathione_Transferase_(cytos"/>
    <property type="match status" value="1"/>
</dbReference>
<dbReference type="PANTHER" id="PTHR44051:SF9">
    <property type="entry name" value="GLUTATHIONE S-TRANSFERASE 1"/>
    <property type="match status" value="1"/>
</dbReference>
<dbReference type="InterPro" id="IPR004045">
    <property type="entry name" value="Glutathione_S-Trfase_N"/>
</dbReference>
<dbReference type="Pfam" id="PF00043">
    <property type="entry name" value="GST_C"/>
    <property type="match status" value="1"/>
</dbReference>
<dbReference type="InterPro" id="IPR036249">
    <property type="entry name" value="Thioredoxin-like_sf"/>
</dbReference>
<dbReference type="InterPro" id="IPR036282">
    <property type="entry name" value="Glutathione-S-Trfase_C_sf"/>
</dbReference>
<feature type="domain" description="GST C-terminal" evidence="2">
    <location>
        <begin position="89"/>
        <end position="211"/>
    </location>
</feature>
<dbReference type="Proteomes" id="UP001562159">
    <property type="component" value="Unassembled WGS sequence"/>
</dbReference>
<dbReference type="InterPro" id="IPR004046">
    <property type="entry name" value="GST_C"/>
</dbReference>
<dbReference type="InterPro" id="IPR010987">
    <property type="entry name" value="Glutathione-S-Trfase_C-like"/>
</dbReference>
<name>A0ABV4AV40_9GAMM</name>
<dbReference type="EMBL" id="JBGBPY010000001">
    <property type="protein sequence ID" value="MEY2183321.1"/>
    <property type="molecule type" value="Genomic_DNA"/>
</dbReference>
<evidence type="ECO:0000313" key="3">
    <source>
        <dbReference type="EMBL" id="MEY2183321.1"/>
    </source>
</evidence>
<dbReference type="SFLD" id="SFLDG00358">
    <property type="entry name" value="Main_(cytGST)"/>
    <property type="match status" value="1"/>
</dbReference>
<comment type="caution">
    <text evidence="3">The sequence shown here is derived from an EMBL/GenBank/DDBJ whole genome shotgun (WGS) entry which is preliminary data.</text>
</comment>
<evidence type="ECO:0000259" key="2">
    <source>
        <dbReference type="PROSITE" id="PS50405"/>
    </source>
</evidence>
<proteinExistence type="predicted"/>
<organism evidence="3 4">
    <name type="scientific">Rhodanobacter humi</name>
    <dbReference type="NCBI Taxonomy" id="1888173"/>
    <lineage>
        <taxon>Bacteria</taxon>
        <taxon>Pseudomonadati</taxon>
        <taxon>Pseudomonadota</taxon>
        <taxon>Gammaproteobacteria</taxon>
        <taxon>Lysobacterales</taxon>
        <taxon>Rhodanobacteraceae</taxon>
        <taxon>Rhodanobacter</taxon>
    </lineage>
</organism>
<reference evidence="3 4" key="1">
    <citation type="submission" date="2024-07" db="EMBL/GenBank/DDBJ databases">
        <title>Molecular mechanisms and environmental adaptations of flagellar loss and biofilm growth of Rhodanobacter under environmental stress.</title>
        <authorList>
            <person name="Chen M."/>
        </authorList>
    </citation>
    <scope>NUCLEOTIDE SEQUENCE [LARGE SCALE GENOMIC DNA]</scope>
    <source>
        <strain evidence="3 4">RS22</strain>
    </source>
</reference>
<dbReference type="Gene3D" id="3.40.30.10">
    <property type="entry name" value="Glutaredoxin"/>
    <property type="match status" value="1"/>
</dbReference>
<dbReference type="PROSITE" id="PS50405">
    <property type="entry name" value="GST_CTER"/>
    <property type="match status" value="1"/>
</dbReference>
<dbReference type="PROSITE" id="PS50404">
    <property type="entry name" value="GST_NTER"/>
    <property type="match status" value="1"/>
</dbReference>
<gene>
    <name evidence="3" type="ORF">AB7878_12915</name>
</gene>
<dbReference type="InterPro" id="IPR040079">
    <property type="entry name" value="Glutathione_S-Trfase"/>
</dbReference>
<dbReference type="CDD" id="cd00570">
    <property type="entry name" value="GST_N_family"/>
    <property type="match status" value="1"/>
</dbReference>
<evidence type="ECO:0000313" key="4">
    <source>
        <dbReference type="Proteomes" id="UP001562159"/>
    </source>
</evidence>
<dbReference type="Pfam" id="PF13417">
    <property type="entry name" value="GST_N_3"/>
    <property type="match status" value="1"/>
</dbReference>
<accession>A0ABV4AV40</accession>
<sequence>MSLLLYMHPLSSFCHKVLIALYENDTPFEPRVVRLDDEASREDFRKVWPILRFPVLRDEARDRTVPESSIIIEYLAQHYPGRTALLPADPQAALAVRERDRFFDLYLHVPTQKIITDRLRPEGGHDVIGVAQAREQLRTAYALLEQDMHERTWAVGDTFTMADCAAAPPLFYADWAEPLDGFPQLAAYRQRLMARPSFARALREAEPYLQYVPKA</sequence>
<dbReference type="SUPFAM" id="SSF52833">
    <property type="entry name" value="Thioredoxin-like"/>
    <property type="match status" value="1"/>
</dbReference>
<dbReference type="SUPFAM" id="SSF47616">
    <property type="entry name" value="GST C-terminal domain-like"/>
    <property type="match status" value="1"/>
</dbReference>
<dbReference type="Gene3D" id="1.20.1050.10">
    <property type="match status" value="1"/>
</dbReference>
<dbReference type="CDD" id="cd00299">
    <property type="entry name" value="GST_C_family"/>
    <property type="match status" value="1"/>
</dbReference>
<feature type="domain" description="GST N-terminal" evidence="1">
    <location>
        <begin position="1"/>
        <end position="83"/>
    </location>
</feature>
<dbReference type="PANTHER" id="PTHR44051">
    <property type="entry name" value="GLUTATHIONE S-TRANSFERASE-RELATED"/>
    <property type="match status" value="1"/>
</dbReference>